<comment type="subcellular location">
    <subcellularLocation>
        <location evidence="1">Secreted</location>
        <location evidence="1">Extracellular space</location>
        <location evidence="1">Apoplast</location>
    </subcellularLocation>
</comment>
<proteinExistence type="inferred from homology"/>
<evidence type="ECO:0000256" key="7">
    <source>
        <dbReference type="ARBA" id="ARBA00023278"/>
    </source>
</evidence>
<gene>
    <name evidence="10" type="ORF">HRI_000478000</name>
</gene>
<keyword evidence="11" id="KW-1185">Reference proteome</keyword>
<feature type="chain" id="PRO_5040780486" evidence="9">
    <location>
        <begin position="27"/>
        <end position="98"/>
    </location>
</feature>
<dbReference type="GO" id="GO:1902025">
    <property type="term" value="P:nitrate import"/>
    <property type="evidence" value="ECO:0007669"/>
    <property type="project" value="TreeGrafter"/>
</dbReference>
<evidence type="ECO:0000256" key="6">
    <source>
        <dbReference type="ARBA" id="ARBA00022729"/>
    </source>
</evidence>
<evidence type="ECO:0000256" key="8">
    <source>
        <dbReference type="SAM" id="MobiDB-lite"/>
    </source>
</evidence>
<organism evidence="10 11">
    <name type="scientific">Hibiscus trionum</name>
    <name type="common">Flower of an hour</name>
    <dbReference type="NCBI Taxonomy" id="183268"/>
    <lineage>
        <taxon>Eukaryota</taxon>
        <taxon>Viridiplantae</taxon>
        <taxon>Streptophyta</taxon>
        <taxon>Embryophyta</taxon>
        <taxon>Tracheophyta</taxon>
        <taxon>Spermatophyta</taxon>
        <taxon>Magnoliopsida</taxon>
        <taxon>eudicotyledons</taxon>
        <taxon>Gunneridae</taxon>
        <taxon>Pentapetalae</taxon>
        <taxon>rosids</taxon>
        <taxon>malvids</taxon>
        <taxon>Malvales</taxon>
        <taxon>Malvaceae</taxon>
        <taxon>Malvoideae</taxon>
        <taxon>Hibiscus</taxon>
    </lineage>
</organism>
<dbReference type="GO" id="GO:1901371">
    <property type="term" value="P:regulation of leaf morphogenesis"/>
    <property type="evidence" value="ECO:0007669"/>
    <property type="project" value="TreeGrafter"/>
</dbReference>
<dbReference type="PANTHER" id="PTHR33348">
    <property type="entry name" value="PRECURSOR OF CEP5"/>
    <property type="match status" value="1"/>
</dbReference>
<sequence length="98" mass="10655">MAQNKQLSLLVLVLLVYSLQIQCIVARHMILDQKETRKILGHKNNDVNVDKATVDNTQSPPAPSDVVGETQAPPPKNANDFRHTSPGHSPGAGHSLQN</sequence>
<dbReference type="GO" id="GO:2000280">
    <property type="term" value="P:regulation of root development"/>
    <property type="evidence" value="ECO:0007669"/>
    <property type="project" value="TreeGrafter"/>
</dbReference>
<comment type="similarity">
    <text evidence="2">Belongs to the C-terminally encoded plant signaling peptide (CEP) family.</text>
</comment>
<name>A0A9W7LKS1_HIBTR</name>
<feature type="compositionally biased region" description="Basic and acidic residues" evidence="8">
    <location>
        <begin position="39"/>
        <end position="53"/>
    </location>
</feature>
<protein>
    <submittedName>
        <fullName evidence="10">C-TERMINALLY ENCODED PEPTIDE 5</fullName>
    </submittedName>
</protein>
<feature type="signal peptide" evidence="9">
    <location>
        <begin position="1"/>
        <end position="26"/>
    </location>
</feature>
<dbReference type="EMBL" id="BSYR01000006">
    <property type="protein sequence ID" value="GMI68087.1"/>
    <property type="molecule type" value="Genomic_DNA"/>
</dbReference>
<keyword evidence="6 9" id="KW-0732">Signal</keyword>
<evidence type="ECO:0000256" key="1">
    <source>
        <dbReference type="ARBA" id="ARBA00004271"/>
    </source>
</evidence>
<dbReference type="Proteomes" id="UP001165190">
    <property type="component" value="Unassembled WGS sequence"/>
</dbReference>
<keyword evidence="7" id="KW-0379">Hydroxylation</keyword>
<evidence type="ECO:0000256" key="5">
    <source>
        <dbReference type="ARBA" id="ARBA00022702"/>
    </source>
</evidence>
<dbReference type="PANTHER" id="PTHR33348:SF40">
    <property type="entry name" value="PRECURSOR OF CEP3"/>
    <property type="match status" value="1"/>
</dbReference>
<dbReference type="GO" id="GO:0048364">
    <property type="term" value="P:root development"/>
    <property type="evidence" value="ECO:0007669"/>
    <property type="project" value="InterPro"/>
</dbReference>
<dbReference type="GO" id="GO:0048046">
    <property type="term" value="C:apoplast"/>
    <property type="evidence" value="ECO:0007669"/>
    <property type="project" value="UniProtKB-SubCell"/>
</dbReference>
<feature type="region of interest" description="Disordered" evidence="8">
    <location>
        <begin position="39"/>
        <end position="98"/>
    </location>
</feature>
<comment type="caution">
    <text evidence="10">The sequence shown here is derived from an EMBL/GenBank/DDBJ whole genome shotgun (WGS) entry which is preliminary data.</text>
</comment>
<evidence type="ECO:0000256" key="9">
    <source>
        <dbReference type="SAM" id="SignalP"/>
    </source>
</evidence>
<evidence type="ECO:0000256" key="2">
    <source>
        <dbReference type="ARBA" id="ARBA00008963"/>
    </source>
</evidence>
<dbReference type="AlphaFoldDB" id="A0A9W7LKS1"/>
<evidence type="ECO:0000256" key="4">
    <source>
        <dbReference type="ARBA" id="ARBA00022525"/>
    </source>
</evidence>
<dbReference type="GO" id="GO:0005179">
    <property type="term" value="F:hormone activity"/>
    <property type="evidence" value="ECO:0007669"/>
    <property type="project" value="UniProtKB-KW"/>
</dbReference>
<evidence type="ECO:0000313" key="11">
    <source>
        <dbReference type="Proteomes" id="UP001165190"/>
    </source>
</evidence>
<accession>A0A9W7LKS1</accession>
<dbReference type="OrthoDB" id="1414493at2759"/>
<reference evidence="10" key="1">
    <citation type="submission" date="2023-05" db="EMBL/GenBank/DDBJ databases">
        <title>Genome and transcriptome analyses reveal genes involved in the formation of fine ridges on petal epidermal cells in Hibiscus trionum.</title>
        <authorList>
            <person name="Koshimizu S."/>
            <person name="Masuda S."/>
            <person name="Ishii T."/>
            <person name="Shirasu K."/>
            <person name="Hoshino A."/>
            <person name="Arita M."/>
        </authorList>
    </citation>
    <scope>NUCLEOTIDE SEQUENCE</scope>
    <source>
        <strain evidence="10">Hamamatsu line</strain>
    </source>
</reference>
<dbReference type="GO" id="GO:0006995">
    <property type="term" value="P:cellular response to nitrogen starvation"/>
    <property type="evidence" value="ECO:0007669"/>
    <property type="project" value="UniProtKB-ARBA"/>
</dbReference>
<evidence type="ECO:0000256" key="3">
    <source>
        <dbReference type="ARBA" id="ARBA00022523"/>
    </source>
</evidence>
<keyword evidence="5" id="KW-0372">Hormone</keyword>
<keyword evidence="4" id="KW-0964">Secreted</keyword>
<dbReference type="InterPro" id="IPR033250">
    <property type="entry name" value="CEP"/>
</dbReference>
<evidence type="ECO:0000313" key="10">
    <source>
        <dbReference type="EMBL" id="GMI68087.1"/>
    </source>
</evidence>
<keyword evidence="3" id="KW-0052">Apoplast</keyword>